<feature type="signal peptide" evidence="2">
    <location>
        <begin position="1"/>
        <end position="17"/>
    </location>
</feature>
<feature type="compositionally biased region" description="Polar residues" evidence="1">
    <location>
        <begin position="63"/>
        <end position="73"/>
    </location>
</feature>
<feature type="region of interest" description="Disordered" evidence="1">
    <location>
        <begin position="61"/>
        <end position="98"/>
    </location>
</feature>
<dbReference type="InterPro" id="IPR036514">
    <property type="entry name" value="SGNH_hydro_sf"/>
</dbReference>
<dbReference type="Proteomes" id="UP001378188">
    <property type="component" value="Unassembled WGS sequence"/>
</dbReference>
<feature type="compositionally biased region" description="Low complexity" evidence="1">
    <location>
        <begin position="74"/>
        <end position="96"/>
    </location>
</feature>
<dbReference type="Gene3D" id="3.40.50.1110">
    <property type="entry name" value="SGNH hydrolase"/>
    <property type="match status" value="1"/>
</dbReference>
<dbReference type="PANTHER" id="PTHR30383:SF24">
    <property type="entry name" value="THIOESTERASE 1_PROTEASE 1_LYSOPHOSPHOLIPASE L1"/>
    <property type="match status" value="1"/>
</dbReference>
<evidence type="ECO:0000256" key="1">
    <source>
        <dbReference type="SAM" id="MobiDB-lite"/>
    </source>
</evidence>
<evidence type="ECO:0000256" key="2">
    <source>
        <dbReference type="SAM" id="SignalP"/>
    </source>
</evidence>
<dbReference type="AlphaFoldDB" id="A0AAW9RUB9"/>
<protein>
    <submittedName>
        <fullName evidence="3">SGNH family hydrolase</fullName>
    </submittedName>
</protein>
<evidence type="ECO:0000313" key="3">
    <source>
        <dbReference type="EMBL" id="MEJ8573847.1"/>
    </source>
</evidence>
<proteinExistence type="predicted"/>
<feature type="chain" id="PRO_5043533059" evidence="2">
    <location>
        <begin position="18"/>
        <end position="431"/>
    </location>
</feature>
<dbReference type="CDD" id="cd01829">
    <property type="entry name" value="SGNH_hydrolase_peri2"/>
    <property type="match status" value="1"/>
</dbReference>
<keyword evidence="2" id="KW-0732">Signal</keyword>
<dbReference type="Pfam" id="PF04311">
    <property type="entry name" value="DUF459"/>
    <property type="match status" value="1"/>
</dbReference>
<gene>
    <name evidence="3" type="ORF">V3328_20340</name>
</gene>
<name>A0AAW9RUB9_9HYPH</name>
<accession>A0AAW9RUB9</accession>
<sequence>MSLAFAIVLALAAPASAQWPGLLGDLLLGRTGLADIVSVGTTAQQKKDPISAFFNTLFGGLTRKSQPTPQNAVPPTRSSSGSAPARAPAVVQPKKPAAAEKAPDAKRVVVFGDFFADGLESGLKEAFLESSSVIVEGLSSASSGLVRDDHYDWPEAIAERLLDTEKPVDIAVVMIGANDRQELGDAAGEYPPRSERWRELYSERIDQIIELFTDRNIPLYFVSLPPVASGTMSQDYAYFNDIFRERAYRYGIEFVDLWNSFVDEAGNYTSSGPDVNGEHRQLRGEDGLHFTAAGNRKLAHFVAREIRRDFGREGGLFLALPHGPTGPQPFLPSDEQIRTGVGEVIPLTGTQGGSGSALAGGPDPTPEAPRDSAFYQVILEGEVPAAEPGRADDFSWPRQSSALPTALPPDPSSQAPGEASGQAEETAAPAG</sequence>
<feature type="region of interest" description="Disordered" evidence="1">
    <location>
        <begin position="345"/>
        <end position="431"/>
    </location>
</feature>
<keyword evidence="3" id="KW-0378">Hydrolase</keyword>
<evidence type="ECO:0000313" key="4">
    <source>
        <dbReference type="Proteomes" id="UP001378188"/>
    </source>
</evidence>
<comment type="caution">
    <text evidence="3">The sequence shown here is derived from an EMBL/GenBank/DDBJ whole genome shotgun (WGS) entry which is preliminary data.</text>
</comment>
<reference evidence="3 4" key="1">
    <citation type="submission" date="2024-02" db="EMBL/GenBank/DDBJ databases">
        <title>Genome analysis and characterization of Microbaculum marinisediminis sp. nov., isolated from marine sediment.</title>
        <authorList>
            <person name="Du Z.-J."/>
            <person name="Ye Y.-Q."/>
            <person name="Zhang Z.-R."/>
            <person name="Yuan S.-M."/>
            <person name="Zhang X.-Y."/>
        </authorList>
    </citation>
    <scope>NUCLEOTIDE SEQUENCE [LARGE SCALE GENOMIC DNA]</scope>
    <source>
        <strain evidence="3 4">SDUM1044001</strain>
    </source>
</reference>
<dbReference type="InterPro" id="IPR007407">
    <property type="entry name" value="DUF459"/>
</dbReference>
<keyword evidence="4" id="KW-1185">Reference proteome</keyword>
<dbReference type="RefSeq" id="WP_340331548.1">
    <property type="nucleotide sequence ID" value="NZ_JAZHOF010000009.1"/>
</dbReference>
<organism evidence="3 4">
    <name type="scientific">Microbaculum marinum</name>
    <dbReference type="NCBI Taxonomy" id="1764581"/>
    <lineage>
        <taxon>Bacteria</taxon>
        <taxon>Pseudomonadati</taxon>
        <taxon>Pseudomonadota</taxon>
        <taxon>Alphaproteobacteria</taxon>
        <taxon>Hyphomicrobiales</taxon>
        <taxon>Tepidamorphaceae</taxon>
        <taxon>Microbaculum</taxon>
    </lineage>
</organism>
<dbReference type="PANTHER" id="PTHR30383">
    <property type="entry name" value="THIOESTERASE 1/PROTEASE 1/LYSOPHOSPHOLIPASE L1"/>
    <property type="match status" value="1"/>
</dbReference>
<dbReference type="InterPro" id="IPR051532">
    <property type="entry name" value="Ester_Hydrolysis_Enzymes"/>
</dbReference>
<dbReference type="GO" id="GO:0004622">
    <property type="term" value="F:phosphatidylcholine lysophospholipase activity"/>
    <property type="evidence" value="ECO:0007669"/>
    <property type="project" value="TreeGrafter"/>
</dbReference>
<dbReference type="SUPFAM" id="SSF52266">
    <property type="entry name" value="SGNH hydrolase"/>
    <property type="match status" value="1"/>
</dbReference>
<dbReference type="EMBL" id="JAZHOF010000009">
    <property type="protein sequence ID" value="MEJ8573847.1"/>
    <property type="molecule type" value="Genomic_DNA"/>
</dbReference>